<keyword evidence="11" id="KW-1185">Reference proteome</keyword>
<evidence type="ECO:0000256" key="3">
    <source>
        <dbReference type="ARBA" id="ARBA00022833"/>
    </source>
</evidence>
<dbReference type="InterPro" id="IPR036864">
    <property type="entry name" value="Zn2-C6_fun-type_DNA-bd_sf"/>
</dbReference>
<dbReference type="GO" id="GO:0000976">
    <property type="term" value="F:transcription cis-regulatory region binding"/>
    <property type="evidence" value="ECO:0007669"/>
    <property type="project" value="TreeGrafter"/>
</dbReference>
<comment type="subcellular location">
    <subcellularLocation>
        <location evidence="1">Nucleus</location>
    </subcellularLocation>
</comment>
<dbReference type="SMART" id="SM00066">
    <property type="entry name" value="GAL4"/>
    <property type="match status" value="1"/>
</dbReference>
<accession>A0A9W9P0W0</accession>
<dbReference type="Proteomes" id="UP001147733">
    <property type="component" value="Unassembled WGS sequence"/>
</dbReference>
<dbReference type="SUPFAM" id="SSF57701">
    <property type="entry name" value="Zn2/Cys6 DNA-binding domain"/>
    <property type="match status" value="1"/>
</dbReference>
<feature type="compositionally biased region" description="Polar residues" evidence="8">
    <location>
        <begin position="153"/>
        <end position="164"/>
    </location>
</feature>
<dbReference type="InterPro" id="IPR051089">
    <property type="entry name" value="prtT"/>
</dbReference>
<keyword evidence="7" id="KW-0539">Nucleus</keyword>
<gene>
    <name evidence="10" type="ORF">N7469_005063</name>
</gene>
<evidence type="ECO:0000256" key="5">
    <source>
        <dbReference type="ARBA" id="ARBA00023125"/>
    </source>
</evidence>
<feature type="compositionally biased region" description="Low complexity" evidence="8">
    <location>
        <begin position="740"/>
        <end position="757"/>
    </location>
</feature>
<feature type="region of interest" description="Disordered" evidence="8">
    <location>
        <begin position="653"/>
        <end position="761"/>
    </location>
</feature>
<feature type="compositionally biased region" description="Polar residues" evidence="8">
    <location>
        <begin position="653"/>
        <end position="674"/>
    </location>
</feature>
<evidence type="ECO:0000256" key="8">
    <source>
        <dbReference type="SAM" id="MobiDB-lite"/>
    </source>
</evidence>
<dbReference type="InterPro" id="IPR001138">
    <property type="entry name" value="Zn2Cys6_DnaBD"/>
</dbReference>
<evidence type="ECO:0000313" key="10">
    <source>
        <dbReference type="EMBL" id="KAJ5233297.1"/>
    </source>
</evidence>
<evidence type="ECO:0000256" key="1">
    <source>
        <dbReference type="ARBA" id="ARBA00004123"/>
    </source>
</evidence>
<reference evidence="10" key="2">
    <citation type="journal article" date="2023" name="IMA Fungus">
        <title>Comparative genomic study of the Penicillium genus elucidates a diverse pangenome and 15 lateral gene transfer events.</title>
        <authorList>
            <person name="Petersen C."/>
            <person name="Sorensen T."/>
            <person name="Nielsen M.R."/>
            <person name="Sondergaard T.E."/>
            <person name="Sorensen J.L."/>
            <person name="Fitzpatrick D.A."/>
            <person name="Frisvad J.C."/>
            <person name="Nielsen K.L."/>
        </authorList>
    </citation>
    <scope>NUCLEOTIDE SEQUENCE</scope>
    <source>
        <strain evidence="10">IBT 23319</strain>
    </source>
</reference>
<keyword evidence="5" id="KW-0238">DNA-binding</keyword>
<keyword evidence="2" id="KW-0479">Metal-binding</keyword>
<dbReference type="PROSITE" id="PS00463">
    <property type="entry name" value="ZN2_CY6_FUNGAL_1"/>
    <property type="match status" value="1"/>
</dbReference>
<evidence type="ECO:0000259" key="9">
    <source>
        <dbReference type="PROSITE" id="PS50048"/>
    </source>
</evidence>
<evidence type="ECO:0000256" key="7">
    <source>
        <dbReference type="ARBA" id="ARBA00023242"/>
    </source>
</evidence>
<dbReference type="InterPro" id="IPR007219">
    <property type="entry name" value="XnlR_reg_dom"/>
</dbReference>
<feature type="compositionally biased region" description="Polar residues" evidence="8">
    <location>
        <begin position="704"/>
        <end position="715"/>
    </location>
</feature>
<proteinExistence type="predicted"/>
<dbReference type="AlphaFoldDB" id="A0A9W9P0W0"/>
<dbReference type="RefSeq" id="XP_056500797.1">
    <property type="nucleotide sequence ID" value="XM_056643983.1"/>
</dbReference>
<evidence type="ECO:0000313" key="11">
    <source>
        <dbReference type="Proteomes" id="UP001147733"/>
    </source>
</evidence>
<reference evidence="10" key="1">
    <citation type="submission" date="2022-11" db="EMBL/GenBank/DDBJ databases">
        <authorList>
            <person name="Petersen C."/>
        </authorList>
    </citation>
    <scope>NUCLEOTIDE SEQUENCE</scope>
    <source>
        <strain evidence="10">IBT 23319</strain>
    </source>
</reference>
<feature type="compositionally biased region" description="Polar residues" evidence="8">
    <location>
        <begin position="723"/>
        <end position="732"/>
    </location>
</feature>
<sequence>MPSDYPEPPSLQLGGPQSNAPPIGGQPGYNMSHTAEASAEPEDIKRPRACEPCRHLKVRCDPDPNHPDGSCKRCAKAQRTCITTAPTRKRQKKTDSRVTELERKIDALTATLQASHNKPFMGPPQRPRPSLHEENPTTGVKRNHDGFLVSQYPRANSPSAQQLPKPSEPVHWRGPFSGEVAPHNESSNTFSDVIDKGIVDLEIAKAAFDRYVTRMAPEMPFVVFSPETTMGDIRRDKPALFLAILASAIGPFQKDVQMSLLNEAYQTIADRVVVKGEKCLELAQALMVCSIWYMPPDKLEELKFYQLVHLAVILCMDLGLNRYASTEPRPFMKLREQLIKKPPGDMKGPEARRTWLGCYFMSVQVSTALRRPQLLRWSAYMDECVDILQKHPDSLPSDHHAVWWVKLAFIMEDASMQLLADDTATLASFSDSKVRYTIRGFSNQLTQWRKDIPDDVYSDVLAHTFHVLNLFVHETAMSIDCKSNSIVKSPSGEKLPTAAIAPLIDALTTCISSIHRAFDIIMNVDPDRLTCLPTVALARTSYPFVSLIKIYYLLTSPESRIGQVIDMESLKLEYYLDHVTNHYRNAASLDGGRAAAKFGNIITMLRTWFMKKKDNGPALREIFVAETNTEPTNSKNPMGASTTPLELLSIVASSGQTSKEPSETNSQRQNQTVYTPSSLTPGLPPTPTPNPPTRLDPLNHTPRPDSNWSTPTSFCPSIPVQHPSISSTSTRTAIEDPNRSFYQSYSQPYTSSTQSSTATFPDMPLNMSMTPGVNMTGNEIGFDPALDPNNFFALETLMDEGLFTIPFSFDERFQF</sequence>
<dbReference type="PANTHER" id="PTHR31845">
    <property type="entry name" value="FINGER DOMAIN PROTEIN, PUTATIVE-RELATED"/>
    <property type="match status" value="1"/>
</dbReference>
<dbReference type="GO" id="GO:0006351">
    <property type="term" value="P:DNA-templated transcription"/>
    <property type="evidence" value="ECO:0007669"/>
    <property type="project" value="InterPro"/>
</dbReference>
<dbReference type="OrthoDB" id="8062037at2759"/>
<evidence type="ECO:0000256" key="4">
    <source>
        <dbReference type="ARBA" id="ARBA00023015"/>
    </source>
</evidence>
<keyword evidence="6" id="KW-0804">Transcription</keyword>
<protein>
    <recommendedName>
        <fullName evidence="9">Zn(2)-C6 fungal-type domain-containing protein</fullName>
    </recommendedName>
</protein>
<keyword evidence="3" id="KW-0862">Zinc</keyword>
<name>A0A9W9P0W0_PENCI</name>
<feature type="region of interest" description="Disordered" evidence="8">
    <location>
        <begin position="1"/>
        <end position="48"/>
    </location>
</feature>
<dbReference type="GO" id="GO:0005634">
    <property type="term" value="C:nucleus"/>
    <property type="evidence" value="ECO:0007669"/>
    <property type="project" value="UniProtKB-SubCell"/>
</dbReference>
<feature type="domain" description="Zn(2)-C6 fungal-type" evidence="9">
    <location>
        <begin position="49"/>
        <end position="83"/>
    </location>
</feature>
<keyword evidence="4" id="KW-0805">Transcription regulation</keyword>
<dbReference type="FunFam" id="4.10.240.10:FF:000003">
    <property type="entry name" value="C6 transcription factor (Leu3)"/>
    <property type="match status" value="1"/>
</dbReference>
<dbReference type="GO" id="GO:0001216">
    <property type="term" value="F:DNA-binding transcription activator activity"/>
    <property type="evidence" value="ECO:0007669"/>
    <property type="project" value="UniProtKB-ARBA"/>
</dbReference>
<dbReference type="CDD" id="cd12148">
    <property type="entry name" value="fungal_TF_MHR"/>
    <property type="match status" value="1"/>
</dbReference>
<dbReference type="EMBL" id="JAPQKT010000004">
    <property type="protein sequence ID" value="KAJ5233297.1"/>
    <property type="molecule type" value="Genomic_DNA"/>
</dbReference>
<dbReference type="Pfam" id="PF04082">
    <property type="entry name" value="Fungal_trans"/>
    <property type="match status" value="1"/>
</dbReference>
<feature type="region of interest" description="Disordered" evidence="8">
    <location>
        <begin position="111"/>
        <end position="184"/>
    </location>
</feature>
<dbReference type="GeneID" id="81383150"/>
<dbReference type="GO" id="GO:0000981">
    <property type="term" value="F:DNA-binding transcription factor activity, RNA polymerase II-specific"/>
    <property type="evidence" value="ECO:0007669"/>
    <property type="project" value="InterPro"/>
</dbReference>
<dbReference type="GO" id="GO:0008270">
    <property type="term" value="F:zinc ion binding"/>
    <property type="evidence" value="ECO:0007669"/>
    <property type="project" value="InterPro"/>
</dbReference>
<feature type="compositionally biased region" description="Pro residues" evidence="8">
    <location>
        <begin position="682"/>
        <end position="694"/>
    </location>
</feature>
<evidence type="ECO:0000256" key="6">
    <source>
        <dbReference type="ARBA" id="ARBA00023163"/>
    </source>
</evidence>
<comment type="caution">
    <text evidence="10">The sequence shown here is derived from an EMBL/GenBank/DDBJ whole genome shotgun (WGS) entry which is preliminary data.</text>
</comment>
<organism evidence="10 11">
    <name type="scientific">Penicillium citrinum</name>
    <dbReference type="NCBI Taxonomy" id="5077"/>
    <lineage>
        <taxon>Eukaryota</taxon>
        <taxon>Fungi</taxon>
        <taxon>Dikarya</taxon>
        <taxon>Ascomycota</taxon>
        <taxon>Pezizomycotina</taxon>
        <taxon>Eurotiomycetes</taxon>
        <taxon>Eurotiomycetidae</taxon>
        <taxon>Eurotiales</taxon>
        <taxon>Aspergillaceae</taxon>
        <taxon>Penicillium</taxon>
    </lineage>
</organism>
<dbReference type="CDD" id="cd00067">
    <property type="entry name" value="GAL4"/>
    <property type="match status" value="1"/>
</dbReference>
<dbReference type="PROSITE" id="PS50048">
    <property type="entry name" value="ZN2_CY6_FUNGAL_2"/>
    <property type="match status" value="1"/>
</dbReference>
<dbReference type="PANTHER" id="PTHR31845:SF39">
    <property type="entry name" value="TRANSCRIPTION FACTOR PBCR-RELATED"/>
    <property type="match status" value="1"/>
</dbReference>
<evidence type="ECO:0000256" key="2">
    <source>
        <dbReference type="ARBA" id="ARBA00022723"/>
    </source>
</evidence>
<dbReference type="Gene3D" id="4.10.240.10">
    <property type="entry name" value="Zn(2)-C6 fungal-type DNA-binding domain"/>
    <property type="match status" value="1"/>
</dbReference>